<evidence type="ECO:0000256" key="1">
    <source>
        <dbReference type="ARBA" id="ARBA00006249"/>
    </source>
</evidence>
<dbReference type="Pfam" id="PF07519">
    <property type="entry name" value="Tannase"/>
    <property type="match status" value="1"/>
</dbReference>
<evidence type="ECO:0000256" key="8">
    <source>
        <dbReference type="SAM" id="MobiDB-lite"/>
    </source>
</evidence>
<dbReference type="Proteomes" id="UP000472676">
    <property type="component" value="Unassembled WGS sequence"/>
</dbReference>
<feature type="compositionally biased region" description="Polar residues" evidence="8">
    <location>
        <begin position="515"/>
        <end position="527"/>
    </location>
</feature>
<comment type="similarity">
    <text evidence="1">Belongs to the tannase family.</text>
</comment>
<organism evidence="9 10">
    <name type="scientific">Solimonas terrae</name>
    <dbReference type="NCBI Taxonomy" id="1396819"/>
    <lineage>
        <taxon>Bacteria</taxon>
        <taxon>Pseudomonadati</taxon>
        <taxon>Pseudomonadota</taxon>
        <taxon>Gammaproteobacteria</taxon>
        <taxon>Nevskiales</taxon>
        <taxon>Nevskiaceae</taxon>
        <taxon>Solimonas</taxon>
    </lineage>
</organism>
<evidence type="ECO:0000256" key="6">
    <source>
        <dbReference type="ARBA" id="ARBA00022837"/>
    </source>
</evidence>
<keyword evidence="7" id="KW-1015">Disulfide bond</keyword>
<dbReference type="InterPro" id="IPR029058">
    <property type="entry name" value="AB_hydrolase_fold"/>
</dbReference>
<comment type="caution">
    <text evidence="9">The sequence shown here is derived from an EMBL/GenBank/DDBJ whole genome shotgun (WGS) entry which is preliminary data.</text>
</comment>
<sequence length="542" mass="58948">MIRKVLPVLVLLAIGACADRQIAGPCKQLRDLQFEHAHVVSATADSGGREFSLIGLFIGLPFFHEPPSCRVELEITPVPDSTIRADVWLPAKAWNGKLQGIGNGGFAGSIDKLSLRYALQQGYAAAATDTGHEANDRDGRWALGHPEKIRDYGDRAIHETALHAKELITAYYGRQPEHAYFGSCSNGGREGLMEAQRYPDDYDGILAGAPAMLPTVQLPAWAWTQQQLQKPGAYIPSGKWPAIAAATLAACDTLDGVKDGVIDDPRRCHFDPAALQCKGPETDSCLTTPQQRALRAIYSGPDERHHGFMPGGELGKKGGAAEWFSGDKPHKSIEYGYAQDFYRYLVYDDPRWSLDSFDIKRDEAAMYDRLHAALDADDPDLTRFAAHGGKLILFHGWNDPALQPQITIDYYENLRARMGGAKTDDFVRLYMVPGLQHCIGGPGPNVFGGLPPGGHADPRHNISAALEAWVEQAREPGPIIATKYDSDLKPLLAPEKAKAIRSRPLCPYPQAARWNGNSSPDDASSFSCALEVGDSDGAIGGN</sequence>
<dbReference type="SUPFAM" id="SSF53474">
    <property type="entry name" value="alpha/beta-Hydrolases"/>
    <property type="match status" value="1"/>
</dbReference>
<evidence type="ECO:0000256" key="7">
    <source>
        <dbReference type="ARBA" id="ARBA00023157"/>
    </source>
</evidence>
<name>A0A6M2BM24_9GAMM</name>
<keyword evidence="4" id="KW-0732">Signal</keyword>
<evidence type="ECO:0000313" key="9">
    <source>
        <dbReference type="EMBL" id="NGY03311.1"/>
    </source>
</evidence>
<dbReference type="PROSITE" id="PS51257">
    <property type="entry name" value="PROKAR_LIPOPROTEIN"/>
    <property type="match status" value="1"/>
</dbReference>
<keyword evidence="6" id="KW-0106">Calcium</keyword>
<keyword evidence="5 9" id="KW-0378">Hydrolase</keyword>
<dbReference type="GO" id="GO:0046872">
    <property type="term" value="F:metal ion binding"/>
    <property type="evidence" value="ECO:0007669"/>
    <property type="project" value="UniProtKB-KW"/>
</dbReference>
<dbReference type="InterPro" id="IPR011118">
    <property type="entry name" value="Tannase/feruloyl_esterase"/>
</dbReference>
<dbReference type="AlphaFoldDB" id="A0A6M2BM24"/>
<keyword evidence="3" id="KW-0479">Metal-binding</keyword>
<keyword evidence="10" id="KW-1185">Reference proteome</keyword>
<dbReference type="GO" id="GO:0052689">
    <property type="term" value="F:carboxylic ester hydrolase activity"/>
    <property type="evidence" value="ECO:0007669"/>
    <property type="project" value="UniProtKB-KW"/>
</dbReference>
<proteinExistence type="inferred from homology"/>
<keyword evidence="2" id="KW-0719">Serine esterase</keyword>
<evidence type="ECO:0000313" key="10">
    <source>
        <dbReference type="Proteomes" id="UP000472676"/>
    </source>
</evidence>
<evidence type="ECO:0000256" key="4">
    <source>
        <dbReference type="ARBA" id="ARBA00022729"/>
    </source>
</evidence>
<dbReference type="PANTHER" id="PTHR33938">
    <property type="entry name" value="FERULOYL ESTERASE B-RELATED"/>
    <property type="match status" value="1"/>
</dbReference>
<dbReference type="PANTHER" id="PTHR33938:SF15">
    <property type="entry name" value="FERULOYL ESTERASE B-RELATED"/>
    <property type="match status" value="1"/>
</dbReference>
<evidence type="ECO:0000256" key="3">
    <source>
        <dbReference type="ARBA" id="ARBA00022723"/>
    </source>
</evidence>
<evidence type="ECO:0000256" key="5">
    <source>
        <dbReference type="ARBA" id="ARBA00022801"/>
    </source>
</evidence>
<reference evidence="9 10" key="1">
    <citation type="journal article" date="2014" name="Int. J. Syst. Evol. Microbiol.">
        <title>Solimonas terrae sp. nov., isolated from soil.</title>
        <authorList>
            <person name="Kim S.J."/>
            <person name="Moon J.Y."/>
            <person name="Weon H.Y."/>
            <person name="Ahn J.H."/>
            <person name="Chen W.M."/>
            <person name="Kwon S.W."/>
        </authorList>
    </citation>
    <scope>NUCLEOTIDE SEQUENCE [LARGE SCALE GENOMIC DNA]</scope>
    <source>
        <strain evidence="9 10">KIS83-12</strain>
    </source>
</reference>
<accession>A0A6M2BM24</accession>
<gene>
    <name evidence="9" type="ORF">G7Y85_00890</name>
</gene>
<protein>
    <submittedName>
        <fullName evidence="9">Tannase/feruloyl esterase family alpha/beta hydrolase</fullName>
    </submittedName>
</protein>
<feature type="region of interest" description="Disordered" evidence="8">
    <location>
        <begin position="511"/>
        <end position="542"/>
    </location>
</feature>
<dbReference type="RefSeq" id="WP_166250731.1">
    <property type="nucleotide sequence ID" value="NZ_JAAMOW010000001.1"/>
</dbReference>
<dbReference type="EMBL" id="JAAMOW010000001">
    <property type="protein sequence ID" value="NGY03311.1"/>
    <property type="molecule type" value="Genomic_DNA"/>
</dbReference>
<evidence type="ECO:0000256" key="2">
    <source>
        <dbReference type="ARBA" id="ARBA00022487"/>
    </source>
</evidence>